<dbReference type="Proteomes" id="UP000019373">
    <property type="component" value="Unassembled WGS sequence"/>
</dbReference>
<dbReference type="SUPFAM" id="SSF81301">
    <property type="entry name" value="Nucleotidyltransferase"/>
    <property type="match status" value="1"/>
</dbReference>
<dbReference type="HOGENOM" id="CLU_1825264_0_0_1"/>
<evidence type="ECO:0000313" key="2">
    <source>
        <dbReference type="Proteomes" id="UP000019373"/>
    </source>
</evidence>
<organism evidence="1 2">
    <name type="scientific">Endocarpon pusillum (strain Z07020 / HMAS-L-300199)</name>
    <name type="common">Lichen-forming fungus</name>
    <dbReference type="NCBI Taxonomy" id="1263415"/>
    <lineage>
        <taxon>Eukaryota</taxon>
        <taxon>Fungi</taxon>
        <taxon>Dikarya</taxon>
        <taxon>Ascomycota</taxon>
        <taxon>Pezizomycotina</taxon>
        <taxon>Eurotiomycetes</taxon>
        <taxon>Chaetothyriomycetidae</taxon>
        <taxon>Verrucariales</taxon>
        <taxon>Verrucariaceae</taxon>
        <taxon>Endocarpon</taxon>
    </lineage>
</organism>
<accession>U1GKN4</accession>
<name>U1GKN4_ENDPU</name>
<dbReference type="EMBL" id="KE721051">
    <property type="protein sequence ID" value="ERF72763.1"/>
    <property type="molecule type" value="Genomic_DNA"/>
</dbReference>
<dbReference type="OrthoDB" id="4719016at2759"/>
<dbReference type="InterPro" id="IPR043519">
    <property type="entry name" value="NT_sf"/>
</dbReference>
<evidence type="ECO:0000313" key="1">
    <source>
        <dbReference type="EMBL" id="ERF72763.1"/>
    </source>
</evidence>
<protein>
    <submittedName>
        <fullName evidence="1">Uncharacterized protein</fullName>
    </submittedName>
</protein>
<reference evidence="2" key="1">
    <citation type="journal article" date="2014" name="BMC Genomics">
        <title>Genome characteristics reveal the impact of lichenization on lichen-forming fungus Endocarpon pusillum Hedwig (Verrucariales, Ascomycota).</title>
        <authorList>
            <person name="Wang Y.-Y."/>
            <person name="Liu B."/>
            <person name="Zhang X.-Y."/>
            <person name="Zhou Q.-M."/>
            <person name="Zhang T."/>
            <person name="Li H."/>
            <person name="Yu Y.-F."/>
            <person name="Zhang X.-L."/>
            <person name="Hao X.-Y."/>
            <person name="Wang M."/>
            <person name="Wang L."/>
            <person name="Wei J.-C."/>
        </authorList>
    </citation>
    <scope>NUCLEOTIDE SEQUENCE [LARGE SCALE GENOMIC DNA]</scope>
    <source>
        <strain evidence="2">Z07020 / HMAS-L-300199</strain>
    </source>
</reference>
<dbReference type="Gene3D" id="3.30.460.10">
    <property type="entry name" value="Beta Polymerase, domain 2"/>
    <property type="match status" value="1"/>
</dbReference>
<keyword evidence="2" id="KW-1185">Reference proteome</keyword>
<dbReference type="GeneID" id="19239770"/>
<proteinExistence type="predicted"/>
<gene>
    <name evidence="1" type="ORF">EPUS_04816</name>
</gene>
<dbReference type="RefSeq" id="XP_007801651.1">
    <property type="nucleotide sequence ID" value="XM_007803460.1"/>
</dbReference>
<dbReference type="AlphaFoldDB" id="U1GKN4"/>
<sequence length="141" mass="16121">MSRHEKERRETDRGDLAAIRILVYFPDDIPRAVEAIKSSEIFEIPEAVVSFSRTRFDQRARDIAQHKKGVSPNYTDGPCEERLSSANDIIQRWKNSRYQAVHLYVRVRTRSTMENAIADQQEVEREKGAGPAIVGEAGEFS</sequence>